<dbReference type="AlphaFoldDB" id="A0A545AXU1"/>
<proteinExistence type="predicted"/>
<sequence length="119" mass="13584">MIEIGSRARSQPPPPWVVFEALTHPDRDPARPWLALLDDETRPRILDTDEPTLVVWSSLWAKLPKVRIRFDLAPRVDGGTTLRWTALSPALVDDQALVGHVRKRLNRLINADLRFTFGQ</sequence>
<evidence type="ECO:0008006" key="3">
    <source>
        <dbReference type="Google" id="ProtNLM"/>
    </source>
</evidence>
<dbReference type="EMBL" id="VIRS01000003">
    <property type="protein sequence ID" value="TQS46118.1"/>
    <property type="molecule type" value="Genomic_DNA"/>
</dbReference>
<dbReference type="OrthoDB" id="3623843at2"/>
<gene>
    <name evidence="1" type="ORF">FL583_06455</name>
</gene>
<name>A0A545AXU1_9ACTN</name>
<organism evidence="1 2">
    <name type="scientific">Cryptosporangium phraense</name>
    <dbReference type="NCBI Taxonomy" id="2593070"/>
    <lineage>
        <taxon>Bacteria</taxon>
        <taxon>Bacillati</taxon>
        <taxon>Actinomycetota</taxon>
        <taxon>Actinomycetes</taxon>
        <taxon>Cryptosporangiales</taxon>
        <taxon>Cryptosporangiaceae</taxon>
        <taxon>Cryptosporangium</taxon>
    </lineage>
</organism>
<comment type="caution">
    <text evidence="1">The sequence shown here is derived from an EMBL/GenBank/DDBJ whole genome shotgun (WGS) entry which is preliminary data.</text>
</comment>
<evidence type="ECO:0000313" key="2">
    <source>
        <dbReference type="Proteomes" id="UP000317982"/>
    </source>
</evidence>
<dbReference type="InParanoid" id="A0A545AXU1"/>
<reference evidence="1 2" key="1">
    <citation type="submission" date="2019-07" db="EMBL/GenBank/DDBJ databases">
        <title>Cryptosporangium phraense sp. nov., isolated from plant litter.</title>
        <authorList>
            <person name="Suriyachadkun C."/>
        </authorList>
    </citation>
    <scope>NUCLEOTIDE SEQUENCE [LARGE SCALE GENOMIC DNA]</scope>
    <source>
        <strain evidence="1 2">A-T 5661</strain>
    </source>
</reference>
<protein>
    <recommendedName>
        <fullName evidence="3">SRPBCC family protein</fullName>
    </recommendedName>
</protein>
<accession>A0A545AXU1</accession>
<dbReference type="SUPFAM" id="SSF55961">
    <property type="entry name" value="Bet v1-like"/>
    <property type="match status" value="1"/>
</dbReference>
<dbReference type="RefSeq" id="WP_142703525.1">
    <property type="nucleotide sequence ID" value="NZ_VIRS01000003.1"/>
</dbReference>
<dbReference type="Proteomes" id="UP000317982">
    <property type="component" value="Unassembled WGS sequence"/>
</dbReference>
<evidence type="ECO:0000313" key="1">
    <source>
        <dbReference type="EMBL" id="TQS46118.1"/>
    </source>
</evidence>
<keyword evidence="2" id="KW-1185">Reference proteome</keyword>